<evidence type="ECO:0000313" key="3">
    <source>
        <dbReference type="EMBL" id="KAG8626561.1"/>
    </source>
</evidence>
<dbReference type="Gene3D" id="3.40.50.720">
    <property type="entry name" value="NAD(P)-binding Rossmann-like Domain"/>
    <property type="match status" value="1"/>
</dbReference>
<keyword evidence="4" id="KW-1185">Reference proteome</keyword>
<reference evidence="3" key="1">
    <citation type="submission" date="2021-07" db="EMBL/GenBank/DDBJ databases">
        <title>Elsinoe batatas strain:CRI-CJ2 Genome sequencing and assembly.</title>
        <authorList>
            <person name="Huang L."/>
        </authorList>
    </citation>
    <scope>NUCLEOTIDE SEQUENCE</scope>
    <source>
        <strain evidence="3">CRI-CJ2</strain>
    </source>
</reference>
<dbReference type="Proteomes" id="UP000809789">
    <property type="component" value="Unassembled WGS sequence"/>
</dbReference>
<dbReference type="EMBL" id="JAESVG020000006">
    <property type="protein sequence ID" value="KAG8626561.1"/>
    <property type="molecule type" value="Genomic_DNA"/>
</dbReference>
<dbReference type="PANTHER" id="PTHR43180:SF31">
    <property type="entry name" value="CHAIN DEHYDROGENASE_REDUCTASE, PUTATIVE (AFU_ORTHOLOGUE AFUA_2G16570)-RELATED"/>
    <property type="match status" value="1"/>
</dbReference>
<protein>
    <submittedName>
        <fullName evidence="3">Uncharacterized protein</fullName>
    </submittedName>
</protein>
<evidence type="ECO:0000256" key="2">
    <source>
        <dbReference type="ARBA" id="ARBA00023002"/>
    </source>
</evidence>
<dbReference type="AlphaFoldDB" id="A0A8K0KYM0"/>
<evidence type="ECO:0000256" key="1">
    <source>
        <dbReference type="ARBA" id="ARBA00006484"/>
    </source>
</evidence>
<evidence type="ECO:0000313" key="4">
    <source>
        <dbReference type="Proteomes" id="UP000809789"/>
    </source>
</evidence>
<dbReference type="SUPFAM" id="SSF51735">
    <property type="entry name" value="NAD(P)-binding Rossmann-fold domains"/>
    <property type="match status" value="1"/>
</dbReference>
<dbReference type="OrthoDB" id="5371740at2759"/>
<dbReference type="InterPro" id="IPR002347">
    <property type="entry name" value="SDR_fam"/>
</dbReference>
<dbReference type="InterPro" id="IPR036291">
    <property type="entry name" value="NAD(P)-bd_dom_sf"/>
</dbReference>
<organism evidence="3 4">
    <name type="scientific">Elsinoe batatas</name>
    <dbReference type="NCBI Taxonomy" id="2601811"/>
    <lineage>
        <taxon>Eukaryota</taxon>
        <taxon>Fungi</taxon>
        <taxon>Dikarya</taxon>
        <taxon>Ascomycota</taxon>
        <taxon>Pezizomycotina</taxon>
        <taxon>Dothideomycetes</taxon>
        <taxon>Dothideomycetidae</taxon>
        <taxon>Myriangiales</taxon>
        <taxon>Elsinoaceae</taxon>
        <taxon>Elsinoe</taxon>
    </lineage>
</organism>
<dbReference type="PRINTS" id="PR00081">
    <property type="entry name" value="GDHRDH"/>
</dbReference>
<name>A0A8K0KYM0_9PEZI</name>
<dbReference type="Pfam" id="PF00106">
    <property type="entry name" value="adh_short"/>
    <property type="match status" value="1"/>
</dbReference>
<gene>
    <name evidence="3" type="ORF">KVT40_005506</name>
</gene>
<accession>A0A8K0KYM0</accession>
<dbReference type="PANTHER" id="PTHR43180">
    <property type="entry name" value="3-OXOACYL-(ACYL-CARRIER-PROTEIN) REDUCTASE (AFU_ORTHOLOGUE AFUA_6G11210)"/>
    <property type="match status" value="1"/>
</dbReference>
<keyword evidence="2" id="KW-0560">Oxidoreductase</keyword>
<comment type="similarity">
    <text evidence="1">Belongs to the short-chain dehydrogenases/reductases (SDR) family.</text>
</comment>
<sequence>MPPYEYNGPVDCETEIKAEGLRAKTAIVTGGANGLGEAYVRALQCLVVIGDLDAAKGRQLEQELSGVRFVKCNTTVWEKQRALFREAASLSWDGRISYVVAIAGVARKDEVFEHDSMSDEPSKPDLTTIDINIKGSLFMAKLAPHYFLKQNGEESSSSQQDTCLVLVGSGAAFLDCPRGPQYQASKWAMRGVMHSLRRTTHYYGSRVNLISPWYVKTNILSEEAFQHVKDVGVEFATVEDAGRCLLRILGDATVNSHQSFISARKWAPLGFIDLEIDDYSGNDLLQEIQADQIRPAPIEDGLYGKSSYGYRHHEGMCKSGSRPSDFKTHKF</sequence>
<proteinExistence type="inferred from homology"/>
<comment type="caution">
    <text evidence="3">The sequence shown here is derived from an EMBL/GenBank/DDBJ whole genome shotgun (WGS) entry which is preliminary data.</text>
</comment>
<dbReference type="GO" id="GO:0016491">
    <property type="term" value="F:oxidoreductase activity"/>
    <property type="evidence" value="ECO:0007669"/>
    <property type="project" value="UniProtKB-KW"/>
</dbReference>